<dbReference type="EMBL" id="JBHTLH010000039">
    <property type="protein sequence ID" value="MFD1125843.1"/>
    <property type="molecule type" value="Genomic_DNA"/>
</dbReference>
<organism evidence="2 3">
    <name type="scientific">Lentilactobacillus raoultii</name>
    <dbReference type="NCBI Taxonomy" id="1987503"/>
    <lineage>
        <taxon>Bacteria</taxon>
        <taxon>Bacillati</taxon>
        <taxon>Bacillota</taxon>
        <taxon>Bacilli</taxon>
        <taxon>Lactobacillales</taxon>
        <taxon>Lactobacillaceae</taxon>
        <taxon>Lentilactobacillus</taxon>
    </lineage>
</organism>
<evidence type="ECO:0000313" key="3">
    <source>
        <dbReference type="Proteomes" id="UP001597156"/>
    </source>
</evidence>
<evidence type="ECO:0000256" key="1">
    <source>
        <dbReference type="SAM" id="Phobius"/>
    </source>
</evidence>
<dbReference type="RefSeq" id="WP_121976912.1">
    <property type="nucleotide sequence ID" value="NZ_JBHTLH010000039.1"/>
</dbReference>
<evidence type="ECO:0000313" key="2">
    <source>
        <dbReference type="EMBL" id="MFD1125843.1"/>
    </source>
</evidence>
<dbReference type="Pfam" id="PF19389">
    <property type="entry name" value="DUF5964"/>
    <property type="match status" value="1"/>
</dbReference>
<keyword evidence="1" id="KW-0472">Membrane</keyword>
<keyword evidence="1" id="KW-1133">Transmembrane helix</keyword>
<protein>
    <submittedName>
        <fullName evidence="2">LasU family protein</fullName>
    </submittedName>
</protein>
<gene>
    <name evidence="2" type="ORF">ACFQ22_10830</name>
</gene>
<keyword evidence="1" id="KW-0812">Transmembrane</keyword>
<comment type="caution">
    <text evidence="2">The sequence shown here is derived from an EMBL/GenBank/DDBJ whole genome shotgun (WGS) entry which is preliminary data.</text>
</comment>
<dbReference type="InterPro" id="IPR046008">
    <property type="entry name" value="DUF5964"/>
</dbReference>
<reference evidence="3" key="1">
    <citation type="journal article" date="2019" name="Int. J. Syst. Evol. Microbiol.">
        <title>The Global Catalogue of Microorganisms (GCM) 10K type strain sequencing project: providing services to taxonomists for standard genome sequencing and annotation.</title>
        <authorList>
            <consortium name="The Broad Institute Genomics Platform"/>
            <consortium name="The Broad Institute Genome Sequencing Center for Infectious Disease"/>
            <person name="Wu L."/>
            <person name="Ma J."/>
        </authorList>
    </citation>
    <scope>NUCLEOTIDE SEQUENCE [LARGE SCALE GENOMIC DNA]</scope>
    <source>
        <strain evidence="3">CCUG 71848</strain>
    </source>
</reference>
<proteinExistence type="predicted"/>
<feature type="transmembrane region" description="Helical" evidence="1">
    <location>
        <begin position="36"/>
        <end position="59"/>
    </location>
</feature>
<feature type="transmembrane region" description="Helical" evidence="1">
    <location>
        <begin position="71"/>
        <end position="91"/>
    </location>
</feature>
<sequence>MKKIVAVTPTILLLIGVAFGMFLPGLKKEAQGSMIAYSIISLGIYSFFSIFIYGMALAVRGEKEVNFSAKLFLGYMVSVLILVICIALFLMTHN</sequence>
<accession>A0ABW3PPI0</accession>
<dbReference type="Proteomes" id="UP001597156">
    <property type="component" value="Unassembled WGS sequence"/>
</dbReference>
<keyword evidence="3" id="KW-1185">Reference proteome</keyword>
<name>A0ABW3PPI0_9LACO</name>